<dbReference type="GO" id="GO:0031667">
    <property type="term" value="P:response to nutrient levels"/>
    <property type="evidence" value="ECO:0000318"/>
    <property type="project" value="GO_Central"/>
</dbReference>
<feature type="domain" description="Albumin" evidence="18">
    <location>
        <begin position="212"/>
        <end position="402"/>
    </location>
</feature>
<evidence type="ECO:0000256" key="3">
    <source>
        <dbReference type="ARBA" id="ARBA00022525"/>
    </source>
</evidence>
<dbReference type="GO" id="GO:0140272">
    <property type="term" value="F:exogenous protein binding"/>
    <property type="evidence" value="ECO:0007669"/>
    <property type="project" value="Ensembl"/>
</dbReference>
<feature type="disulfide bond" evidence="16">
    <location>
        <begin position="461"/>
        <end position="472"/>
    </location>
</feature>
<dbReference type="PANTHER" id="PTHR11385:SF15">
    <property type="entry name" value="ALBUMIN"/>
    <property type="match status" value="1"/>
</dbReference>
<feature type="disulfide bond" evidence="16">
    <location>
        <begin position="340"/>
        <end position="385"/>
    </location>
</feature>
<evidence type="ECO:0000256" key="6">
    <source>
        <dbReference type="ARBA" id="ARBA00022723"/>
    </source>
</evidence>
<feature type="disulfide bond" evidence="16">
    <location>
        <begin position="538"/>
        <end position="583"/>
    </location>
</feature>
<sequence length="608" mass="68092">MKWVTFISLIFLFSSVYSRDLFRRDAPKSEIAKRYRDLGEENVKALVLITFAQYLQKCPFEDHVKLVDEVVQFAKGCAADETAENCGKSLHQLLGDKLCKIASLRESYGEMADCCAKEEPERNQCFLSHKDDHPDLPKIVAPEPDKLCQEFQENENKVMGYYLHQVARRHPYFYAPALLAYAIQYRDAVRECCAAADKATCLNDKLTDLREKVLSAGAKQRFRCASLDKFGERAVKAGLVARLSQKFPKADFAEIHKIVEDLANVHKECCHGDLLECADDRAALSDYVCQNKDSISSKLTKCCDKSLVEKSQCIADLENDDLPADLPDFDETYVTSKEACQNYKEAKDLFLANYLYDSARRGANLAVTTLLRLAKGYETTLEECCATDDPPSCYAKVTLQRKAIIDDSNNLVKQNCDIFEKAGEYGFANELVVRYTKKMPQVSTPTVVELSQKLAKVGSKCCKLSDDEKMGCAEGYLAIVVDKLCRQHEKTPVSDKITKCCTESLVNRRPCFTALGVDETYEPKAFSADTFTFHADLCTLPEEEKQTKKQTVLAELVKHKPKITQDQLKAVISDFTAFVDKCCKADSQEGCFAEDGPKLVASAQAALA</sequence>
<dbReference type="FunFam" id="1.10.246.10:FF:000002">
    <property type="entry name" value="Serum albumin"/>
    <property type="match status" value="1"/>
</dbReference>
<dbReference type="InterPro" id="IPR014760">
    <property type="entry name" value="Serum_albumin_N"/>
</dbReference>
<gene>
    <name evidence="19" type="primary">ALB</name>
</gene>
<evidence type="ECO:0000256" key="14">
    <source>
        <dbReference type="ARBA" id="ARBA00039343"/>
    </source>
</evidence>
<dbReference type="GO" id="GO:1903981">
    <property type="term" value="F:enterobactin binding"/>
    <property type="evidence" value="ECO:0000318"/>
    <property type="project" value="GO_Central"/>
</dbReference>
<dbReference type="GO" id="GO:0051902">
    <property type="term" value="P:negative regulation of mitochondrial depolarization"/>
    <property type="evidence" value="ECO:0007669"/>
    <property type="project" value="Ensembl"/>
</dbReference>
<feature type="binding site" evidence="15">
    <location>
        <position position="276"/>
    </location>
    <ligand>
        <name>Ca(2+)</name>
        <dbReference type="ChEBI" id="CHEBI:29108"/>
        <label>1</label>
    </ligand>
</feature>
<keyword evidence="2" id="KW-0488">Methylation</keyword>
<dbReference type="SMART" id="SM00103">
    <property type="entry name" value="ALBUMIN"/>
    <property type="match status" value="3"/>
</dbReference>
<evidence type="ECO:0000256" key="15">
    <source>
        <dbReference type="PIRSR" id="PIRSR002520-1"/>
    </source>
</evidence>
<feature type="domain" description="Albumin" evidence="18">
    <location>
        <begin position="19"/>
        <end position="211"/>
    </location>
</feature>
<feature type="binding site" evidence="15">
    <location>
        <position position="273"/>
    </location>
    <ligand>
        <name>Zn(2+)</name>
        <dbReference type="ChEBI" id="CHEBI:29105"/>
    </ligand>
</feature>
<feature type="disulfide bond" evidence="16">
    <location>
        <begin position="99"/>
        <end position="115"/>
    </location>
</feature>
<dbReference type="eggNOG" id="ENOG502R7EA">
    <property type="taxonomic scope" value="Eukaryota"/>
</dbReference>
<evidence type="ECO:0000259" key="18">
    <source>
        <dbReference type="PROSITE" id="PS51438"/>
    </source>
</evidence>
<dbReference type="AlphaFoldDB" id="F7BJP5"/>
<evidence type="ECO:0000256" key="1">
    <source>
        <dbReference type="ARBA" id="ARBA00004613"/>
    </source>
</evidence>
<feature type="disulfide bond" evidence="16">
    <location>
        <begin position="148"/>
        <end position="193"/>
    </location>
</feature>
<dbReference type="PRINTS" id="PR00802">
    <property type="entry name" value="SERUMALBUMIN"/>
</dbReference>
<dbReference type="Ensembl" id="ENSMODT00000024341.4">
    <property type="protein sequence ID" value="ENSMODP00000023917.2"/>
    <property type="gene ID" value="ENSMODG00000019164.4"/>
</dbReference>
<feature type="binding site" evidence="15">
    <location>
        <position position="37"/>
    </location>
    <ligand>
        <name>Ca(2+)</name>
        <dbReference type="ChEBI" id="CHEBI:29108"/>
        <label>2</label>
    </ligand>
</feature>
<dbReference type="PROSITE" id="PS51438">
    <property type="entry name" value="ALBUMIN_2"/>
    <property type="match status" value="3"/>
</dbReference>
<feature type="disulfide bond" evidence="16">
    <location>
        <begin position="269"/>
        <end position="277"/>
    </location>
</feature>
<keyword evidence="5" id="KW-0165">Cleavage on pair of basic residues</keyword>
<dbReference type="GO" id="GO:0140104">
    <property type="term" value="F:molecular carrier activity"/>
    <property type="evidence" value="ECO:0007669"/>
    <property type="project" value="Ensembl"/>
</dbReference>
<dbReference type="GO" id="GO:0051087">
    <property type="term" value="F:protein-folding chaperone binding"/>
    <property type="evidence" value="ECO:0007669"/>
    <property type="project" value="Ensembl"/>
</dbReference>
<dbReference type="FunFam" id="1.10.246.10:FF:000003">
    <property type="entry name" value="Serum albumin"/>
    <property type="match status" value="1"/>
</dbReference>
<feature type="disulfide bond" evidence="16">
    <location>
        <begin position="289"/>
        <end position="303"/>
    </location>
</feature>
<feature type="disulfide bond" evidence="16">
    <location>
        <begin position="302"/>
        <end position="313"/>
    </location>
</feature>
<dbReference type="GO" id="GO:0015643">
    <property type="term" value="F:toxic substance binding"/>
    <property type="evidence" value="ECO:0007669"/>
    <property type="project" value="Ensembl"/>
</dbReference>
<feature type="domain" description="Albumin" evidence="18">
    <location>
        <begin position="403"/>
        <end position="601"/>
    </location>
</feature>
<dbReference type="GO" id="GO:0046872">
    <property type="term" value="F:metal ion binding"/>
    <property type="evidence" value="ECO:0007669"/>
    <property type="project" value="UniProtKB-KW"/>
</dbReference>
<evidence type="ECO:0000313" key="19">
    <source>
        <dbReference type="Ensembl" id="ENSMODP00000023917.2"/>
    </source>
</evidence>
<dbReference type="CDD" id="cd00015">
    <property type="entry name" value="ALBUMIN"/>
    <property type="match status" value="3"/>
</dbReference>
<feature type="disulfide bond" evidence="16">
    <location>
        <begin position="500"/>
        <end position="511"/>
    </location>
</feature>
<evidence type="ECO:0000256" key="4">
    <source>
        <dbReference type="ARBA" id="ARBA00022553"/>
    </source>
</evidence>
<evidence type="ECO:0000256" key="13">
    <source>
        <dbReference type="ARBA" id="ARBA00023157"/>
    </source>
</evidence>
<dbReference type="GO" id="GO:0070062">
    <property type="term" value="C:extracellular exosome"/>
    <property type="evidence" value="ECO:0007669"/>
    <property type="project" value="Ensembl"/>
</dbReference>
<dbReference type="GO" id="GO:0005504">
    <property type="term" value="F:fatty acid binding"/>
    <property type="evidence" value="ECO:0007669"/>
    <property type="project" value="Ensembl"/>
</dbReference>
<dbReference type="GO" id="GO:0003677">
    <property type="term" value="F:DNA binding"/>
    <property type="evidence" value="ECO:0007669"/>
    <property type="project" value="Ensembl"/>
</dbReference>
<dbReference type="HOGENOM" id="CLU_030161_0_0_1"/>
<feature type="binding site" evidence="15">
    <location>
        <position position="30"/>
    </location>
    <ligand>
        <name>Ca(2+)</name>
        <dbReference type="ChEBI" id="CHEBI:29108"/>
        <label>1</label>
    </ligand>
</feature>
<dbReference type="InterPro" id="IPR021177">
    <property type="entry name" value="Serum_albumin/AFP/Afamin"/>
</dbReference>
<evidence type="ECO:0000256" key="10">
    <source>
        <dbReference type="ARBA" id="ARBA00022837"/>
    </source>
</evidence>
<keyword evidence="12" id="KW-0446">Lipid-binding</keyword>
<dbReference type="PANTHER" id="PTHR11385">
    <property type="entry name" value="SERUM ALBUMIN-RELATED"/>
    <property type="match status" value="1"/>
</dbReference>
<feature type="binding site" evidence="15">
    <location>
        <position position="91"/>
    </location>
    <ligand>
        <name>Zn(2+)</name>
        <dbReference type="ChEBI" id="CHEBI:29105"/>
    </ligand>
</feature>
<keyword evidence="6 15" id="KW-0479">Metal-binding</keyword>
<feature type="chain" id="PRO_5003354404" description="Albumin" evidence="17">
    <location>
        <begin position="19"/>
        <end position="608"/>
    </location>
</feature>
<dbReference type="KEGG" id="mdo:100014917"/>
<keyword evidence="10 15" id="KW-0106">Calcium</keyword>
<keyword evidence="9 15" id="KW-0862">Zinc</keyword>
<feature type="disulfide bond" evidence="16">
    <location>
        <begin position="384"/>
        <end position="393"/>
    </location>
</feature>
<evidence type="ECO:0000256" key="11">
    <source>
        <dbReference type="ARBA" id="ARBA00023008"/>
    </source>
</evidence>
<dbReference type="GO" id="GO:0072732">
    <property type="term" value="P:cellular response to calcium ion starvation"/>
    <property type="evidence" value="ECO:0007669"/>
    <property type="project" value="Ensembl"/>
</dbReference>
<feature type="binding site" evidence="15">
    <location>
        <position position="268"/>
    </location>
    <ligand>
        <name>Ca(2+)</name>
        <dbReference type="ChEBI" id="CHEBI:29108"/>
        <label>1</label>
    </ligand>
</feature>
<feature type="disulfide bond" evidence="16">
    <location>
        <begin position="485"/>
        <end position="501"/>
    </location>
</feature>
<dbReference type="GO" id="GO:0032991">
    <property type="term" value="C:protein-containing complex"/>
    <property type="evidence" value="ECO:0007669"/>
    <property type="project" value="Ensembl"/>
</dbReference>
<dbReference type="InterPro" id="IPR020857">
    <property type="entry name" value="Serum_albumin_CS"/>
</dbReference>
<evidence type="ECO:0000256" key="2">
    <source>
        <dbReference type="ARBA" id="ARBA00022481"/>
    </source>
</evidence>
<dbReference type="CTD" id="213"/>
<reference evidence="19" key="2">
    <citation type="submission" date="2025-08" db="UniProtKB">
        <authorList>
            <consortium name="Ensembl"/>
        </authorList>
    </citation>
    <scope>IDENTIFICATION</scope>
</reference>
<dbReference type="Gene3D" id="1.10.246.10">
    <property type="match status" value="6"/>
</dbReference>
<comment type="subcellular location">
    <subcellularLocation>
        <location evidence="1">Secreted</location>
    </subcellularLocation>
</comment>
<reference evidence="19 20" key="1">
    <citation type="journal article" date="2007" name="Nature">
        <title>Genome of the marsupial Monodelphis domestica reveals innovation in non-coding sequences.</title>
        <authorList>
            <person name="Mikkelsen T.S."/>
            <person name="Wakefield M.J."/>
            <person name="Aken B."/>
            <person name="Amemiya C.T."/>
            <person name="Chang J.L."/>
            <person name="Duke S."/>
            <person name="Garber M."/>
            <person name="Gentles A.J."/>
            <person name="Goodstadt L."/>
            <person name="Heger A."/>
            <person name="Jurka J."/>
            <person name="Kamal M."/>
            <person name="Mauceli E."/>
            <person name="Searle S.M."/>
            <person name="Sharpe T."/>
            <person name="Baker M.L."/>
            <person name="Batzer M.A."/>
            <person name="Benos P.V."/>
            <person name="Belov K."/>
            <person name="Clamp M."/>
            <person name="Cook A."/>
            <person name="Cuff J."/>
            <person name="Das R."/>
            <person name="Davidow L."/>
            <person name="Deakin J.E."/>
            <person name="Fazzari M.J."/>
            <person name="Glass J.L."/>
            <person name="Grabherr M."/>
            <person name="Greally J.M."/>
            <person name="Gu W."/>
            <person name="Hore T.A."/>
            <person name="Huttley G.A."/>
            <person name="Kleber M."/>
            <person name="Jirtle R.L."/>
            <person name="Koina E."/>
            <person name="Lee J.T."/>
            <person name="Mahony S."/>
            <person name="Marra M.A."/>
            <person name="Miller R.D."/>
            <person name="Nicholls R.D."/>
            <person name="Oda M."/>
            <person name="Papenfuss A.T."/>
            <person name="Parra Z.E."/>
            <person name="Pollock D.D."/>
            <person name="Ray D.A."/>
            <person name="Schein J.E."/>
            <person name="Speed T.P."/>
            <person name="Thompson K."/>
            <person name="VandeBerg J.L."/>
            <person name="Wade C.M."/>
            <person name="Walker J.A."/>
            <person name="Waters P.D."/>
            <person name="Webber C."/>
            <person name="Weidman J.R."/>
            <person name="Xie X."/>
            <person name="Zody M.C."/>
            <person name="Baldwin J."/>
            <person name="Abdouelleil A."/>
            <person name="Abdulkadir J."/>
            <person name="Abebe A."/>
            <person name="Abera B."/>
            <person name="Abreu J."/>
            <person name="Acer S.C."/>
            <person name="Aftuck L."/>
            <person name="Alexander A."/>
            <person name="An P."/>
            <person name="Anderson E."/>
            <person name="Anderson S."/>
            <person name="Arachi H."/>
            <person name="Azer M."/>
            <person name="Bachantsang P."/>
            <person name="Barry A."/>
            <person name="Bayul T."/>
            <person name="Berlin A."/>
            <person name="Bessette D."/>
            <person name="Bloom T."/>
            <person name="Bloom T."/>
            <person name="Boguslavskiy L."/>
            <person name="Bonnet C."/>
            <person name="Boukhgalter B."/>
            <person name="Bourzgui I."/>
            <person name="Brown A."/>
            <person name="Cahill P."/>
            <person name="Channer S."/>
            <person name="Cheshatsang Y."/>
            <person name="Chuda L."/>
            <person name="Citroen M."/>
            <person name="Collymore A."/>
            <person name="Cooke P."/>
            <person name="Costello M."/>
            <person name="D'Aco K."/>
            <person name="Daza R."/>
            <person name="De Haan G."/>
            <person name="DeGray S."/>
            <person name="DeMaso C."/>
            <person name="Dhargay N."/>
            <person name="Dooley K."/>
            <person name="Dooley E."/>
            <person name="Doricent M."/>
            <person name="Dorje P."/>
            <person name="Dorjee K."/>
            <person name="Dupes A."/>
            <person name="Elong R."/>
            <person name="Falk J."/>
            <person name="Farina A."/>
            <person name="Faro S."/>
            <person name="Ferguson D."/>
            <person name="Fisher S."/>
            <person name="Foley C.D."/>
            <person name="Franke A."/>
            <person name="Friedrich D."/>
            <person name="Gadbois L."/>
            <person name="Gearin G."/>
            <person name="Gearin C.R."/>
            <person name="Giannoukos G."/>
            <person name="Goode T."/>
            <person name="Graham J."/>
            <person name="Grandbois E."/>
            <person name="Grewal S."/>
            <person name="Gyaltsen K."/>
            <person name="Hafez N."/>
            <person name="Hagos B."/>
            <person name="Hall J."/>
            <person name="Henson C."/>
            <person name="Hollinger A."/>
            <person name="Honan T."/>
            <person name="Huard M.D."/>
            <person name="Hughes L."/>
            <person name="Hurhula B."/>
            <person name="Husby M.E."/>
            <person name="Kamat A."/>
            <person name="Kanga B."/>
            <person name="Kashin S."/>
            <person name="Khazanovich D."/>
            <person name="Kisner P."/>
            <person name="Lance K."/>
            <person name="Lara M."/>
            <person name="Lee W."/>
            <person name="Lennon N."/>
            <person name="Letendre F."/>
            <person name="LeVine R."/>
            <person name="Lipovsky A."/>
            <person name="Liu X."/>
            <person name="Liu J."/>
            <person name="Liu S."/>
            <person name="Lokyitsang T."/>
            <person name="Lokyitsang Y."/>
            <person name="Lubonja R."/>
            <person name="Lui A."/>
            <person name="MacDonald P."/>
            <person name="Magnisalis V."/>
            <person name="Maru K."/>
            <person name="Matthews C."/>
            <person name="McCusker W."/>
            <person name="McDonough S."/>
            <person name="Mehta T."/>
            <person name="Meldrim J."/>
            <person name="Meneus L."/>
            <person name="Mihai O."/>
            <person name="Mihalev A."/>
            <person name="Mihova T."/>
            <person name="Mittelman R."/>
            <person name="Mlenga V."/>
            <person name="Montmayeur A."/>
            <person name="Mulrain L."/>
            <person name="Navidi A."/>
            <person name="Naylor J."/>
            <person name="Negash T."/>
            <person name="Nguyen T."/>
            <person name="Nguyen N."/>
            <person name="Nicol R."/>
            <person name="Norbu C."/>
            <person name="Norbu N."/>
            <person name="Novod N."/>
            <person name="O'Neill B."/>
            <person name="Osman S."/>
            <person name="Markiewicz E."/>
            <person name="Oyono O.L."/>
            <person name="Patti C."/>
            <person name="Phunkhang P."/>
            <person name="Pierre F."/>
            <person name="Priest M."/>
            <person name="Raghuraman S."/>
            <person name="Rege F."/>
            <person name="Reyes R."/>
            <person name="Rise C."/>
            <person name="Rogov P."/>
            <person name="Ross K."/>
            <person name="Ryan E."/>
            <person name="Settipalli S."/>
            <person name="Shea T."/>
            <person name="Sherpa N."/>
            <person name="Shi L."/>
            <person name="Shih D."/>
            <person name="Sparrow T."/>
            <person name="Spaulding J."/>
            <person name="Stalker J."/>
            <person name="Stange-Thomann N."/>
            <person name="Stavropoulos S."/>
            <person name="Stone C."/>
            <person name="Strader C."/>
            <person name="Tesfaye S."/>
            <person name="Thomson T."/>
            <person name="Thoulutsang Y."/>
            <person name="Thoulutsang D."/>
            <person name="Topham K."/>
            <person name="Topping I."/>
            <person name="Tsamla T."/>
            <person name="Vassiliev H."/>
            <person name="Vo A."/>
            <person name="Wangchuk T."/>
            <person name="Wangdi T."/>
            <person name="Weiand M."/>
            <person name="Wilkinson J."/>
            <person name="Wilson A."/>
            <person name="Yadav S."/>
            <person name="Young G."/>
            <person name="Yu Q."/>
            <person name="Zembek L."/>
            <person name="Zhong D."/>
            <person name="Zimmer A."/>
            <person name="Zwirko Z."/>
            <person name="Jaffe D.B."/>
            <person name="Alvarez P."/>
            <person name="Brockman W."/>
            <person name="Butler J."/>
            <person name="Chin C."/>
            <person name="Gnerre S."/>
            <person name="MacCallum I."/>
            <person name="Graves J.A."/>
            <person name="Ponting C.P."/>
            <person name="Breen M."/>
            <person name="Samollow P.B."/>
            <person name="Lander E.S."/>
            <person name="Lindblad-Toh K."/>
        </authorList>
    </citation>
    <scope>NUCLEOTIDE SEQUENCE [LARGE SCALE GENOMIC DNA]</scope>
</reference>
<dbReference type="GO" id="GO:0015723">
    <property type="term" value="P:bilirubin transport"/>
    <property type="evidence" value="ECO:0007669"/>
    <property type="project" value="Ensembl"/>
</dbReference>
<dbReference type="PIRSF" id="PIRSF002520">
    <property type="entry name" value="Serum_albumin_subgroup"/>
    <property type="match status" value="1"/>
</dbReference>
<dbReference type="Bgee" id="ENSMODG00000019164">
    <property type="expression patterns" value="Expressed in liver and 13 other cell types or tissues"/>
</dbReference>
<dbReference type="GO" id="GO:0019825">
    <property type="term" value="F:oxygen binding"/>
    <property type="evidence" value="ECO:0007669"/>
    <property type="project" value="Ensembl"/>
</dbReference>
<dbReference type="InParanoid" id="F7BJP5"/>
<keyword evidence="13 16" id="KW-1015">Disulfide bond</keyword>
<evidence type="ECO:0000256" key="16">
    <source>
        <dbReference type="PIRSR" id="PIRSR002520-2"/>
    </source>
</evidence>
<feature type="binding site" evidence="15">
    <location>
        <position position="271"/>
    </location>
    <ligand>
        <name>Zn(2+)</name>
        <dbReference type="ChEBI" id="CHEBI:29105"/>
    </ligand>
</feature>
<dbReference type="SUPFAM" id="SSF48552">
    <property type="entry name" value="Serum albumin-like"/>
    <property type="match status" value="3"/>
</dbReference>
<keyword evidence="8" id="KW-0677">Repeat</keyword>
<protein>
    <recommendedName>
        <fullName evidence="14">Albumin</fullName>
    </recommendedName>
</protein>
<evidence type="ECO:0000256" key="7">
    <source>
        <dbReference type="ARBA" id="ARBA00022729"/>
    </source>
</evidence>
<dbReference type="GeneTree" id="ENSGT00390000000113"/>
<evidence type="ECO:0000313" key="20">
    <source>
        <dbReference type="Proteomes" id="UP000002280"/>
    </source>
</evidence>
<feature type="disulfide bond" evidence="16">
    <location>
        <begin position="77"/>
        <end position="86"/>
    </location>
</feature>
<dbReference type="InterPro" id="IPR000264">
    <property type="entry name" value="ALB/AFP/VDB"/>
</dbReference>
<accession>F7BJP5</accession>
<dbReference type="GO" id="GO:0042802">
    <property type="term" value="F:identical protein binding"/>
    <property type="evidence" value="ECO:0007669"/>
    <property type="project" value="Ensembl"/>
</dbReference>
<feature type="disulfide bond" evidence="16">
    <location>
        <begin position="114"/>
        <end position="125"/>
    </location>
</feature>
<feature type="disulfide bond" evidence="16">
    <location>
        <begin position="416"/>
        <end position="462"/>
    </location>
</feature>
<dbReference type="FunCoup" id="F7BJP5">
    <property type="interactions" value="169"/>
</dbReference>
<dbReference type="InterPro" id="IPR020858">
    <property type="entry name" value="Serum_albumin-like"/>
</dbReference>
<evidence type="ECO:0000256" key="8">
    <source>
        <dbReference type="ARBA" id="ARBA00022737"/>
    </source>
</evidence>
<keyword evidence="3" id="KW-0964">Secreted</keyword>
<name>F7BJP5_MONDO</name>
<dbReference type="GeneID" id="100014917"/>
<dbReference type="Pfam" id="PF00273">
    <property type="entry name" value="Serum_albumin"/>
    <property type="match status" value="3"/>
</dbReference>
<proteinExistence type="predicted"/>
<feature type="disulfide bond" evidence="16">
    <location>
        <begin position="224"/>
        <end position="270"/>
    </location>
</feature>
<dbReference type="OrthoDB" id="9875082at2759"/>
<keyword evidence="11" id="KW-0186">Copper</keyword>
<dbReference type="GO" id="GO:0030170">
    <property type="term" value="F:pyridoxal phosphate binding"/>
    <property type="evidence" value="ECO:0007669"/>
    <property type="project" value="Ensembl"/>
</dbReference>
<reference evidence="19" key="3">
    <citation type="submission" date="2025-09" db="UniProtKB">
        <authorList>
            <consortium name="Ensembl"/>
        </authorList>
    </citation>
    <scope>IDENTIFICATION</scope>
</reference>
<evidence type="ECO:0000256" key="12">
    <source>
        <dbReference type="ARBA" id="ARBA00023121"/>
    </source>
</evidence>
<keyword evidence="7 17" id="KW-0732">Signal</keyword>
<feature type="signal peptide" evidence="17">
    <location>
        <begin position="1"/>
        <end position="18"/>
    </location>
</feature>
<dbReference type="OMA" id="ADPHACY"/>
<keyword evidence="20" id="KW-1185">Reference proteome</keyword>
<feature type="disulfide bond" evidence="16">
    <location>
        <begin position="192"/>
        <end position="201"/>
    </location>
</feature>
<keyword evidence="4" id="KW-0597">Phosphoprotein</keyword>
<dbReference type="STRING" id="13616.ENSMODP00000023917"/>
<evidence type="ECO:0000256" key="9">
    <source>
        <dbReference type="ARBA" id="ARBA00022833"/>
    </source>
</evidence>
<evidence type="ECO:0000256" key="5">
    <source>
        <dbReference type="ARBA" id="ARBA00022685"/>
    </source>
</evidence>
<feature type="disulfide bond" evidence="16">
    <location>
        <begin position="582"/>
        <end position="591"/>
    </location>
</feature>
<dbReference type="Proteomes" id="UP000002280">
    <property type="component" value="Chromosome 5"/>
</dbReference>
<organism evidence="19 20">
    <name type="scientific">Monodelphis domestica</name>
    <name type="common">Gray short-tailed opossum</name>
    <dbReference type="NCBI Taxonomy" id="13616"/>
    <lineage>
        <taxon>Eukaryota</taxon>
        <taxon>Metazoa</taxon>
        <taxon>Chordata</taxon>
        <taxon>Craniata</taxon>
        <taxon>Vertebrata</taxon>
        <taxon>Euteleostomi</taxon>
        <taxon>Mammalia</taxon>
        <taxon>Metatheria</taxon>
        <taxon>Didelphimorphia</taxon>
        <taxon>Didelphidae</taxon>
        <taxon>Monodelphis</taxon>
    </lineage>
</organism>
<dbReference type="GO" id="GO:0005794">
    <property type="term" value="C:Golgi apparatus"/>
    <property type="evidence" value="ECO:0007669"/>
    <property type="project" value="Ensembl"/>
</dbReference>
<feature type="binding site" evidence="15">
    <location>
        <position position="279"/>
    </location>
    <ligand>
        <name>Ca(2+)</name>
        <dbReference type="ChEBI" id="CHEBI:29108"/>
        <label>2</label>
    </ligand>
</feature>
<evidence type="ECO:0000256" key="17">
    <source>
        <dbReference type="SAM" id="SignalP"/>
    </source>
</evidence>
<dbReference type="FunFam" id="1.10.246.10:FF:000001">
    <property type="entry name" value="Serum albumin"/>
    <property type="match status" value="2"/>
</dbReference>
<dbReference type="PROSITE" id="PS00212">
    <property type="entry name" value="ALBUMIN_1"/>
    <property type="match status" value="2"/>
</dbReference>
<dbReference type="GO" id="GO:0005783">
    <property type="term" value="C:endoplasmic reticulum"/>
    <property type="evidence" value="ECO:0007669"/>
    <property type="project" value="Ensembl"/>
</dbReference>